<reference evidence="2 3" key="1">
    <citation type="submission" date="2017-11" db="EMBL/GenBank/DDBJ databases">
        <title>Genome-resolved metagenomics identifies genetic mobility, metabolic interactions, and unexpected diversity in perchlorate-reducing communities.</title>
        <authorList>
            <person name="Barnum T.P."/>
            <person name="Figueroa I.A."/>
            <person name="Carlstrom C.I."/>
            <person name="Lucas L.N."/>
            <person name="Engelbrektson A.L."/>
            <person name="Coates J.D."/>
        </authorList>
    </citation>
    <scope>NUCLEOTIDE SEQUENCE [LARGE SCALE GENOMIC DNA]</scope>
    <source>
        <strain evidence="2">BM301</strain>
    </source>
</reference>
<sequence length="412" mass="46776">MNKKVLLIAYHFPPVAVSSGVHRIVSLANAMKQHNWDVAILSASEWTYERTDSGTLKDIDPEIRVIRALAFDTAKQLSIKGKYLQWMALPDNLQSWIIFAVIRGLAHIVRNRPNLIISTYPIASAHLIAIILNRLTGIPWIADFRDPMAQAGYPSDPTKWKVFNWIEKTAARRATQLVFATPGALDEYRMRYPKVEGGKWLLVTNGYNEKQYAGLVPRPVKDGKIRMVHSGLVYIHERNPRQLFEAISKLKTDSRISGDNFELTLRASGHEDTYSTWLRELGIDDIVKLKPSIQYREALQEMLDVDGLLLLQGKGCNQQIPAKAYEYLRAQKPVLALTDETGDTARLLLENNVVNIAPLDNVQNIYVTILQFIEKTENTTDPVSHTPDMSRYSRENISADWVNHIEHLLNGI</sequence>
<name>A0A2N6D053_9GAMM</name>
<dbReference type="Proteomes" id="UP000235015">
    <property type="component" value="Unassembled WGS sequence"/>
</dbReference>
<dbReference type="SUPFAM" id="SSF53756">
    <property type="entry name" value="UDP-Glycosyltransferase/glycogen phosphorylase"/>
    <property type="match status" value="1"/>
</dbReference>
<dbReference type="Pfam" id="PF13579">
    <property type="entry name" value="Glyco_trans_4_4"/>
    <property type="match status" value="1"/>
</dbReference>
<proteinExistence type="predicted"/>
<comment type="caution">
    <text evidence="2">The sequence shown here is derived from an EMBL/GenBank/DDBJ whole genome shotgun (WGS) entry which is preliminary data.</text>
</comment>
<dbReference type="Gene3D" id="3.40.50.2000">
    <property type="entry name" value="Glycogen Phosphorylase B"/>
    <property type="match status" value="1"/>
</dbReference>
<dbReference type="STRING" id="1111735.GCA_000428045_02836"/>
<evidence type="ECO:0000259" key="1">
    <source>
        <dbReference type="Pfam" id="PF13579"/>
    </source>
</evidence>
<dbReference type="RefSeq" id="WP_273437610.1">
    <property type="nucleotide sequence ID" value="NZ_PKUN01000002.1"/>
</dbReference>
<dbReference type="GO" id="GO:0016757">
    <property type="term" value="F:glycosyltransferase activity"/>
    <property type="evidence" value="ECO:0007669"/>
    <property type="project" value="UniProtKB-ARBA"/>
</dbReference>
<accession>A0A2N6D053</accession>
<feature type="domain" description="Glycosyltransferase subfamily 4-like N-terminal" evidence="1">
    <location>
        <begin position="23"/>
        <end position="205"/>
    </location>
</feature>
<organism evidence="2 3">
    <name type="scientific">Sedimenticola selenatireducens</name>
    <dbReference type="NCBI Taxonomy" id="191960"/>
    <lineage>
        <taxon>Bacteria</taxon>
        <taxon>Pseudomonadati</taxon>
        <taxon>Pseudomonadota</taxon>
        <taxon>Gammaproteobacteria</taxon>
        <taxon>Chromatiales</taxon>
        <taxon>Sedimenticolaceae</taxon>
        <taxon>Sedimenticola</taxon>
    </lineage>
</organism>
<protein>
    <recommendedName>
        <fullName evidence="1">Glycosyltransferase subfamily 4-like N-terminal domain-containing protein</fullName>
    </recommendedName>
</protein>
<dbReference type="InterPro" id="IPR028098">
    <property type="entry name" value="Glyco_trans_4-like_N"/>
</dbReference>
<evidence type="ECO:0000313" key="3">
    <source>
        <dbReference type="Proteomes" id="UP000235015"/>
    </source>
</evidence>
<gene>
    <name evidence="2" type="ORF">C0630_02415</name>
</gene>
<dbReference type="EMBL" id="PKUN01000002">
    <property type="protein sequence ID" value="PLX63037.1"/>
    <property type="molecule type" value="Genomic_DNA"/>
</dbReference>
<evidence type="ECO:0000313" key="2">
    <source>
        <dbReference type="EMBL" id="PLX63037.1"/>
    </source>
</evidence>
<dbReference type="AlphaFoldDB" id="A0A2N6D053"/>